<gene>
    <name evidence="2" type="ORF">SAMN05660284_00993</name>
</gene>
<proteinExistence type="predicted"/>
<dbReference type="Proteomes" id="UP000242869">
    <property type="component" value="Unassembled WGS sequence"/>
</dbReference>
<dbReference type="InterPro" id="IPR002734">
    <property type="entry name" value="RibDG_C"/>
</dbReference>
<dbReference type="InterPro" id="IPR024072">
    <property type="entry name" value="DHFR-like_dom_sf"/>
</dbReference>
<dbReference type="Gene3D" id="3.40.430.10">
    <property type="entry name" value="Dihydrofolate Reductase, subunit A"/>
    <property type="match status" value="1"/>
</dbReference>
<dbReference type="GO" id="GO:0008703">
    <property type="term" value="F:5-amino-6-(5-phosphoribosylamino)uracil reductase activity"/>
    <property type="evidence" value="ECO:0007669"/>
    <property type="project" value="InterPro"/>
</dbReference>
<dbReference type="OrthoDB" id="2313602at2"/>
<feature type="domain" description="Bacterial bifunctional deaminase-reductase C-terminal" evidence="1">
    <location>
        <begin position="5"/>
        <end position="166"/>
    </location>
</feature>
<dbReference type="EMBL" id="FOVE01000005">
    <property type="protein sequence ID" value="SFN24358.1"/>
    <property type="molecule type" value="Genomic_DNA"/>
</dbReference>
<organism evidence="2 3">
    <name type="scientific">Formivibrio citricus</name>
    <dbReference type="NCBI Taxonomy" id="83765"/>
    <lineage>
        <taxon>Bacteria</taxon>
        <taxon>Pseudomonadati</taxon>
        <taxon>Pseudomonadota</taxon>
        <taxon>Betaproteobacteria</taxon>
        <taxon>Neisseriales</taxon>
        <taxon>Chitinibacteraceae</taxon>
        <taxon>Formivibrio</taxon>
    </lineage>
</organism>
<dbReference type="RefSeq" id="WP_091192144.1">
    <property type="nucleotide sequence ID" value="NZ_FOVE01000005.1"/>
</dbReference>
<dbReference type="PANTHER" id="PTHR38011">
    <property type="entry name" value="DIHYDROFOLATE REDUCTASE FAMILY PROTEIN (AFU_ORTHOLOGUE AFUA_8G06820)"/>
    <property type="match status" value="1"/>
</dbReference>
<keyword evidence="3" id="KW-1185">Reference proteome</keyword>
<dbReference type="AlphaFoldDB" id="A0A1I4XEM5"/>
<dbReference type="PANTHER" id="PTHR38011:SF11">
    <property type="entry name" value="2,5-DIAMINO-6-RIBOSYLAMINO-4(3H)-PYRIMIDINONE 5'-PHOSPHATE REDUCTASE"/>
    <property type="match status" value="1"/>
</dbReference>
<sequence length="173" mass="19476">MENTRKVSLFIATSLDGYIAREDESIDWLFNDQDYGYEFFYEEVDTIVLGRHTWDKLKELGDYPYEGKKGFVLCSDSAGQTDPNVTFITEPVETWLPSIKQEAGGTIWLIGGSKLVDECLQAGLVDEITLSVHPILLGHGIPLFRGKQPETALELVSSKAYHTGLVQLVYRKK</sequence>
<dbReference type="STRING" id="83765.SAMN05660284_00993"/>
<accession>A0A1I4XEM5</accession>
<dbReference type="GO" id="GO:0009231">
    <property type="term" value="P:riboflavin biosynthetic process"/>
    <property type="evidence" value="ECO:0007669"/>
    <property type="project" value="InterPro"/>
</dbReference>
<protein>
    <submittedName>
        <fullName evidence="2">Dihydrofolate reductase</fullName>
    </submittedName>
</protein>
<evidence type="ECO:0000313" key="3">
    <source>
        <dbReference type="Proteomes" id="UP000242869"/>
    </source>
</evidence>
<name>A0A1I4XEM5_9NEIS</name>
<dbReference type="Pfam" id="PF01872">
    <property type="entry name" value="RibD_C"/>
    <property type="match status" value="1"/>
</dbReference>
<dbReference type="InterPro" id="IPR050765">
    <property type="entry name" value="Riboflavin_Biosynth_HTPR"/>
</dbReference>
<dbReference type="SUPFAM" id="SSF53597">
    <property type="entry name" value="Dihydrofolate reductase-like"/>
    <property type="match status" value="1"/>
</dbReference>
<reference evidence="3" key="1">
    <citation type="submission" date="2016-10" db="EMBL/GenBank/DDBJ databases">
        <authorList>
            <person name="Varghese N."/>
            <person name="Submissions S."/>
        </authorList>
    </citation>
    <scope>NUCLEOTIDE SEQUENCE [LARGE SCALE GENOMIC DNA]</scope>
    <source>
        <strain evidence="3">DSM 6150</strain>
    </source>
</reference>
<evidence type="ECO:0000259" key="1">
    <source>
        <dbReference type="Pfam" id="PF01872"/>
    </source>
</evidence>
<evidence type="ECO:0000313" key="2">
    <source>
        <dbReference type="EMBL" id="SFN24358.1"/>
    </source>
</evidence>